<dbReference type="Pfam" id="PF21365">
    <property type="entry name" value="Glyco_hydro_31_3rd"/>
    <property type="match status" value="1"/>
</dbReference>
<organism evidence="12 13">
    <name type="scientific">Aaosphaeria arxii CBS 175.79</name>
    <dbReference type="NCBI Taxonomy" id="1450172"/>
    <lineage>
        <taxon>Eukaryota</taxon>
        <taxon>Fungi</taxon>
        <taxon>Dikarya</taxon>
        <taxon>Ascomycota</taxon>
        <taxon>Pezizomycotina</taxon>
        <taxon>Dothideomycetes</taxon>
        <taxon>Pleosporomycetidae</taxon>
        <taxon>Pleosporales</taxon>
        <taxon>Pleosporales incertae sedis</taxon>
        <taxon>Aaosphaeria</taxon>
    </lineage>
</organism>
<feature type="domain" description="Glycosyl hydrolase family 31 C-terminal" evidence="11">
    <location>
        <begin position="782"/>
        <end position="874"/>
    </location>
</feature>
<feature type="chain" id="PRO_5025333690" description="alpha-glucosidase" evidence="9">
    <location>
        <begin position="23"/>
        <end position="1004"/>
    </location>
</feature>
<dbReference type="InterPro" id="IPR017853">
    <property type="entry name" value="GH"/>
</dbReference>
<dbReference type="GeneID" id="54282438"/>
<dbReference type="GO" id="GO:0005975">
    <property type="term" value="P:carbohydrate metabolic process"/>
    <property type="evidence" value="ECO:0007669"/>
    <property type="project" value="InterPro"/>
</dbReference>
<accession>A0A6A5XZY2</accession>
<keyword evidence="6" id="KW-0325">Glycoprotein</keyword>
<evidence type="ECO:0000256" key="9">
    <source>
        <dbReference type="SAM" id="SignalP"/>
    </source>
</evidence>
<dbReference type="SUPFAM" id="SSF74650">
    <property type="entry name" value="Galactose mutarotase-like"/>
    <property type="match status" value="1"/>
</dbReference>
<reference evidence="12" key="1">
    <citation type="journal article" date="2020" name="Stud. Mycol.">
        <title>101 Dothideomycetes genomes: a test case for predicting lifestyles and emergence of pathogens.</title>
        <authorList>
            <person name="Haridas S."/>
            <person name="Albert R."/>
            <person name="Binder M."/>
            <person name="Bloem J."/>
            <person name="Labutti K."/>
            <person name="Salamov A."/>
            <person name="Andreopoulos B."/>
            <person name="Baker S."/>
            <person name="Barry K."/>
            <person name="Bills G."/>
            <person name="Bluhm B."/>
            <person name="Cannon C."/>
            <person name="Castanera R."/>
            <person name="Culley D."/>
            <person name="Daum C."/>
            <person name="Ezra D."/>
            <person name="Gonzalez J."/>
            <person name="Henrissat B."/>
            <person name="Kuo A."/>
            <person name="Liang C."/>
            <person name="Lipzen A."/>
            <person name="Lutzoni F."/>
            <person name="Magnuson J."/>
            <person name="Mondo S."/>
            <person name="Nolan M."/>
            <person name="Ohm R."/>
            <person name="Pangilinan J."/>
            <person name="Park H.-J."/>
            <person name="Ramirez L."/>
            <person name="Alfaro M."/>
            <person name="Sun H."/>
            <person name="Tritt A."/>
            <person name="Yoshinaga Y."/>
            <person name="Zwiers L.-H."/>
            <person name="Turgeon B."/>
            <person name="Goodwin S."/>
            <person name="Spatafora J."/>
            <person name="Crous P."/>
            <person name="Grigoriev I."/>
        </authorList>
    </citation>
    <scope>NUCLEOTIDE SEQUENCE</scope>
    <source>
        <strain evidence="12">CBS 175.79</strain>
    </source>
</reference>
<dbReference type="FunFam" id="3.20.20.80:FF:000138">
    <property type="entry name" value="Putative alpha-glucosidase AgdA"/>
    <property type="match status" value="1"/>
</dbReference>
<dbReference type="InterPro" id="IPR030459">
    <property type="entry name" value="Glyco_hydro_31_CS"/>
</dbReference>
<dbReference type="EMBL" id="ML978068">
    <property type="protein sequence ID" value="KAF2017864.1"/>
    <property type="molecule type" value="Genomic_DNA"/>
</dbReference>
<evidence type="ECO:0000259" key="11">
    <source>
        <dbReference type="Pfam" id="PF21365"/>
    </source>
</evidence>
<evidence type="ECO:0000313" key="13">
    <source>
        <dbReference type="Proteomes" id="UP000799778"/>
    </source>
</evidence>
<dbReference type="Gene3D" id="3.20.20.80">
    <property type="entry name" value="Glycosidases"/>
    <property type="match status" value="2"/>
</dbReference>
<evidence type="ECO:0000256" key="7">
    <source>
        <dbReference type="ARBA" id="ARBA00023295"/>
    </source>
</evidence>
<evidence type="ECO:0000256" key="5">
    <source>
        <dbReference type="ARBA" id="ARBA00022801"/>
    </source>
</evidence>
<dbReference type="Gene3D" id="2.60.40.1760">
    <property type="entry name" value="glycosyl hydrolase (family 31)"/>
    <property type="match status" value="1"/>
</dbReference>
<dbReference type="Proteomes" id="UP000799778">
    <property type="component" value="Unassembled WGS sequence"/>
</dbReference>
<name>A0A6A5XZY2_9PLEO</name>
<evidence type="ECO:0000259" key="10">
    <source>
        <dbReference type="Pfam" id="PF01055"/>
    </source>
</evidence>
<dbReference type="FunFam" id="2.60.40.1180:FF:000001">
    <property type="entry name" value="Maltase-glucoamylase, intestinal"/>
    <property type="match status" value="1"/>
</dbReference>
<evidence type="ECO:0000313" key="12">
    <source>
        <dbReference type="EMBL" id="KAF2017864.1"/>
    </source>
</evidence>
<dbReference type="InterPro" id="IPR048395">
    <property type="entry name" value="Glyco_hydro_31_C"/>
</dbReference>
<dbReference type="SUPFAM" id="SSF51011">
    <property type="entry name" value="Glycosyl hydrolase domain"/>
    <property type="match status" value="1"/>
</dbReference>
<dbReference type="SUPFAM" id="SSF51445">
    <property type="entry name" value="(Trans)glycosidases"/>
    <property type="match status" value="1"/>
</dbReference>
<dbReference type="GO" id="GO:0030246">
    <property type="term" value="F:carbohydrate binding"/>
    <property type="evidence" value="ECO:0007669"/>
    <property type="project" value="InterPro"/>
</dbReference>
<gene>
    <name evidence="12" type="ORF">BU24DRAFT_389405</name>
</gene>
<dbReference type="PANTHER" id="PTHR22762">
    <property type="entry name" value="ALPHA-GLUCOSIDASE"/>
    <property type="match status" value="1"/>
</dbReference>
<evidence type="ECO:0000256" key="8">
    <source>
        <dbReference type="RuleBase" id="RU361185"/>
    </source>
</evidence>
<keyword evidence="7 8" id="KW-0326">Glycosidase</keyword>
<evidence type="ECO:0000256" key="2">
    <source>
        <dbReference type="ARBA" id="ARBA00007806"/>
    </source>
</evidence>
<dbReference type="AlphaFoldDB" id="A0A6A5XZY2"/>
<keyword evidence="4 9" id="KW-0732">Signal</keyword>
<dbReference type="FunFam" id="3.20.20.80:FF:000169">
    <property type="entry name" value="Putative alpha-glucosidase AgdA"/>
    <property type="match status" value="1"/>
</dbReference>
<dbReference type="Gene3D" id="2.60.40.1180">
    <property type="entry name" value="Golgi alpha-mannosidase II"/>
    <property type="match status" value="2"/>
</dbReference>
<protein>
    <recommendedName>
        <fullName evidence="3">alpha-glucosidase</fullName>
        <ecNumber evidence="3">3.2.1.20</ecNumber>
    </recommendedName>
</protein>
<evidence type="ECO:0000256" key="3">
    <source>
        <dbReference type="ARBA" id="ARBA00012741"/>
    </source>
</evidence>
<dbReference type="InterPro" id="IPR011013">
    <property type="entry name" value="Gal_mutarotase_sf_dom"/>
</dbReference>
<evidence type="ECO:0000256" key="4">
    <source>
        <dbReference type="ARBA" id="ARBA00022729"/>
    </source>
</evidence>
<dbReference type="Pfam" id="PF01055">
    <property type="entry name" value="Glyco_hydro_31_2nd"/>
    <property type="match status" value="1"/>
</dbReference>
<comment type="similarity">
    <text evidence="2 8">Belongs to the glycosyl hydrolase 31 family.</text>
</comment>
<evidence type="ECO:0000256" key="6">
    <source>
        <dbReference type="ARBA" id="ARBA00023180"/>
    </source>
</evidence>
<dbReference type="GO" id="GO:0004558">
    <property type="term" value="F:alpha-1,4-glucosidase activity"/>
    <property type="evidence" value="ECO:0007669"/>
    <property type="project" value="UniProtKB-EC"/>
</dbReference>
<dbReference type="InterPro" id="IPR000322">
    <property type="entry name" value="Glyco_hydro_31_TIM"/>
</dbReference>
<dbReference type="CDD" id="cd14752">
    <property type="entry name" value="GH31_N"/>
    <property type="match status" value="1"/>
</dbReference>
<comment type="catalytic activity">
    <reaction evidence="1">
        <text>Hydrolysis of terminal, non-reducing (1-&gt;4)-linked alpha-D-glucose residues with release of alpha-D-glucose.</text>
        <dbReference type="EC" id="3.2.1.20"/>
    </reaction>
</comment>
<evidence type="ECO:0000256" key="1">
    <source>
        <dbReference type="ARBA" id="ARBA00001657"/>
    </source>
</evidence>
<proteinExistence type="inferred from homology"/>
<dbReference type="CDD" id="cd06602">
    <property type="entry name" value="GH31_MGAM_SI_GAA"/>
    <property type="match status" value="1"/>
</dbReference>
<dbReference type="InterPro" id="IPR013780">
    <property type="entry name" value="Glyco_hydro_b"/>
</dbReference>
<dbReference type="PROSITE" id="PS00707">
    <property type="entry name" value="GLYCOSYL_HYDROL_F31_2"/>
    <property type="match status" value="1"/>
</dbReference>
<dbReference type="OrthoDB" id="5839090at2759"/>
<dbReference type="RefSeq" id="XP_033386203.1">
    <property type="nucleotide sequence ID" value="XM_033525041.1"/>
</dbReference>
<sequence length="1004" mass="111223">MARFSFLKTTSVLSSFLALTSGQSSSATVGSVSSSATSYRPIFTIPASADRGKDVLPNVNDPEAVNAQNVCPGYKASDVKEDKRGLTAVLTLAGAPCNAYGTDIEVLKLRVELQSKSRLAINISPAYIDSSNSSHYILPEELVPRPQAEDDYADLDLEFNWDDEPSFWFSVTRHSTGDVIFSTEGKKLVYENQFIEFASSLPEDYNLSGLGERIHSLKLNNELTATIYAADVGDPIDRNIYGSHPYYMETRYFETDDLNRRTLITNTKDTPYIWHQGGEYGKRSESGQKGSTYESFSHGVYLRNAHGQEIKLQPDSITWRLLGGSIDLFFFDGPTPAEVTKQYQLAAVGLPAMQSYWPLGFHQCRWGYRNWEEIRDIVDTFKAFNIPLETIWLDIDYMNQYRDFTNDPVSFPLSVAKEFFKKLHADGQHFMPIVDGAIYIPNPQNSSDAYATYNRGNESGVFLNNPDGSQYIGAVWPGYTVFPDWLAEGAKDWWIKEMVEWYKDIPYDGFWLDMQEVSSFCVGSCGTGNVTLNPVHPPFALPGEYGNIIYQYPEGFNVTNATEAASASAASLIQAAQTSSATTTPVYARSTPTPGVRNINHPPYVINHVQGDLAVHAVSPNATHHNGVQEYDVHNLWGHQIIQATYDGLLEVFPGKRPFIIGRSTFAGSGKYAGHWGGDNSASWYHMYFSIPQALSFSLFGIPMFGADTCGFNGNTDAELCGRWMQLSAFFPFYRNHNTLSALSQEPFRWESVASASRTAINIRYTLLPYLYTLFYQAHTTGSTVMRALAWEFPNEPQLAGVDSQFLLGGSILVTPVLEPLVDTVKGVFPGLIDGEVWYDWYTQTKVEAKPGENVTIPAPLGHIPVYIRGGSVLPTQEPGYTTAESRKNPWGLLVALSEDGDASGFLYVDDGESVNPEATLEITFTADKGKLNAAIKGEYKDTNALGNVTILGVDSIGKVKLNDATLDEKLVSYDKEARLLKLTGLNEATKGGAWSGDWTLSWE</sequence>
<feature type="domain" description="Glycoside hydrolase family 31 TIM barrel" evidence="10">
    <location>
        <begin position="351"/>
        <end position="774"/>
    </location>
</feature>
<dbReference type="PANTHER" id="PTHR22762:SF133">
    <property type="entry name" value="P-TYPE DOMAIN-CONTAINING PROTEIN"/>
    <property type="match status" value="1"/>
</dbReference>
<feature type="signal peptide" evidence="9">
    <location>
        <begin position="1"/>
        <end position="22"/>
    </location>
</feature>
<keyword evidence="5 8" id="KW-0378">Hydrolase</keyword>
<dbReference type="EC" id="3.2.1.20" evidence="3"/>
<keyword evidence="13" id="KW-1185">Reference proteome</keyword>